<dbReference type="SMART" id="SM00665">
    <property type="entry name" value="B561"/>
    <property type="match status" value="1"/>
</dbReference>
<dbReference type="InterPro" id="IPR006593">
    <property type="entry name" value="Cyt_b561/ferric_Rdtase_TM"/>
</dbReference>
<dbReference type="PROSITE" id="PS50939">
    <property type="entry name" value="CYTOCHROME_B561"/>
    <property type="match status" value="1"/>
</dbReference>
<dbReference type="InterPro" id="IPR005018">
    <property type="entry name" value="DOMON_domain"/>
</dbReference>
<dbReference type="CDD" id="cd08760">
    <property type="entry name" value="Cyt_b561_FRRS1_like"/>
    <property type="match status" value="1"/>
</dbReference>
<evidence type="ECO:0000259" key="16">
    <source>
        <dbReference type="PROSITE" id="PS50939"/>
    </source>
</evidence>
<feature type="transmembrane region" description="Helical" evidence="13">
    <location>
        <begin position="284"/>
        <end position="301"/>
    </location>
</feature>
<dbReference type="GO" id="GO:0046872">
    <property type="term" value="F:metal ion binding"/>
    <property type="evidence" value="ECO:0007669"/>
    <property type="project" value="UniProtKB-KW"/>
</dbReference>
<keyword evidence="18" id="KW-1185">Reference proteome</keyword>
<dbReference type="EMBL" id="JAZDWU010000005">
    <property type="protein sequence ID" value="KAL0001536.1"/>
    <property type="molecule type" value="Genomic_DNA"/>
</dbReference>
<feature type="chain" id="PRO_5044002396" description="Cytochrome b561 and DOMON domain-containing protein" evidence="14">
    <location>
        <begin position="24"/>
        <end position="403"/>
    </location>
</feature>
<feature type="transmembrane region" description="Helical" evidence="13">
    <location>
        <begin position="214"/>
        <end position="232"/>
    </location>
</feature>
<accession>A0AAW2CYM9</accession>
<reference evidence="17 18" key="1">
    <citation type="submission" date="2024-01" db="EMBL/GenBank/DDBJ databases">
        <title>A telomere-to-telomere, gap-free genome of sweet tea (Lithocarpus litseifolius).</title>
        <authorList>
            <person name="Zhou J."/>
        </authorList>
    </citation>
    <scope>NUCLEOTIDE SEQUENCE [LARGE SCALE GENOMIC DNA]</scope>
    <source>
        <strain evidence="17">Zhou-2022a</strain>
        <tissue evidence="17">Leaf</tissue>
    </source>
</reference>
<evidence type="ECO:0000256" key="13">
    <source>
        <dbReference type="SAM" id="Phobius"/>
    </source>
</evidence>
<sequence>MSRALTTLLFSCILFSLSVSSYAQTCNSYSFSSNRVYASCQDLPVLNAFLHYNYSSSANTLDIAFRVTGVTTSNWISWAINPNGQQMAGSQALVAFQNSSGVVRAFTSSVASTNIATLSESSLSFVVSNLAGSFNNSGDSGELTIFATLALSSGMTTVNQVWQVGPVSGDNPQSHDTSSSAANMRSVGTLNLLDGTTTSGGGTRSKLRRENVHGVLNAVSWGTLMPLGVIIARYLKVFKSADPAWFYLHIACQTSAYVVGVAGWATGMKLGSETSVHNYPHRNIGITLFCLGTLQVFALLLRPKKDHKYRLYWNIYHHAIGYTVIILSIVNVFKGLDILDPDKKWKKIYTAILIFLGFNAAMLEAFTWYIVIKRKKTGSDKYPSYENGANGANGYGARAQQGV</sequence>
<evidence type="ECO:0000256" key="2">
    <source>
        <dbReference type="ARBA" id="ARBA00022448"/>
    </source>
</evidence>
<keyword evidence="2 11" id="KW-0813">Transport</keyword>
<keyword evidence="3" id="KW-0349">Heme</keyword>
<feature type="transmembrane region" description="Helical" evidence="13">
    <location>
        <begin position="348"/>
        <end position="371"/>
    </location>
</feature>
<dbReference type="InterPro" id="IPR045265">
    <property type="entry name" value="AIR12_DOMON"/>
</dbReference>
<feature type="binding site" description="axial binding residue" evidence="12">
    <location>
        <position position="213"/>
    </location>
    <ligand>
        <name>heme b</name>
        <dbReference type="ChEBI" id="CHEBI:60344"/>
        <label>1</label>
    </ligand>
    <ligandPart>
        <name>Fe</name>
        <dbReference type="ChEBI" id="CHEBI:18248"/>
    </ligandPart>
</feature>
<feature type="binding site" description="axial binding residue" evidence="12">
    <location>
        <position position="281"/>
    </location>
    <ligand>
        <name>heme b</name>
        <dbReference type="ChEBI" id="CHEBI:60344"/>
        <label>1</label>
    </ligand>
    <ligandPart>
        <name>Fe</name>
        <dbReference type="ChEBI" id="CHEBI:18248"/>
    </ligandPart>
</feature>
<evidence type="ECO:0000256" key="7">
    <source>
        <dbReference type="ARBA" id="ARBA00022982"/>
    </source>
</evidence>
<evidence type="ECO:0000256" key="11">
    <source>
        <dbReference type="PIRNR" id="PIRNR037471"/>
    </source>
</evidence>
<dbReference type="PIRSF" id="PIRSF037471">
    <property type="entry name" value="UCP037471"/>
    <property type="match status" value="1"/>
</dbReference>
<feature type="transmembrane region" description="Helical" evidence="13">
    <location>
        <begin position="313"/>
        <end position="333"/>
    </location>
</feature>
<evidence type="ECO:0000256" key="5">
    <source>
        <dbReference type="ARBA" id="ARBA00022723"/>
    </source>
</evidence>
<keyword evidence="5 12" id="KW-0479">Metal-binding</keyword>
<feature type="transmembrane region" description="Helical" evidence="13">
    <location>
        <begin position="244"/>
        <end position="264"/>
    </location>
</feature>
<comment type="subcellular location">
    <subcellularLocation>
        <location evidence="1">Membrane</location>
        <topology evidence="1">Multi-pass membrane protein</topology>
    </subcellularLocation>
</comment>
<organism evidence="17 18">
    <name type="scientific">Lithocarpus litseifolius</name>
    <dbReference type="NCBI Taxonomy" id="425828"/>
    <lineage>
        <taxon>Eukaryota</taxon>
        <taxon>Viridiplantae</taxon>
        <taxon>Streptophyta</taxon>
        <taxon>Embryophyta</taxon>
        <taxon>Tracheophyta</taxon>
        <taxon>Spermatophyta</taxon>
        <taxon>Magnoliopsida</taxon>
        <taxon>eudicotyledons</taxon>
        <taxon>Gunneridae</taxon>
        <taxon>Pentapetalae</taxon>
        <taxon>rosids</taxon>
        <taxon>fabids</taxon>
        <taxon>Fagales</taxon>
        <taxon>Fagaceae</taxon>
        <taxon>Lithocarpus</taxon>
    </lineage>
</organism>
<gene>
    <name evidence="17" type="ORF">SO802_015317</name>
</gene>
<evidence type="ECO:0000313" key="18">
    <source>
        <dbReference type="Proteomes" id="UP001459277"/>
    </source>
</evidence>
<feature type="domain" description="Cytochrome b561" evidence="16">
    <location>
        <begin position="173"/>
        <end position="372"/>
    </location>
</feature>
<dbReference type="PANTHER" id="PTHR23130">
    <property type="entry name" value="CYTOCHROME B561 AND DOMON DOMAIN-CONTAINING PROTEIN"/>
    <property type="match status" value="1"/>
</dbReference>
<dbReference type="PROSITE" id="PS50836">
    <property type="entry name" value="DOMON"/>
    <property type="match status" value="1"/>
</dbReference>
<keyword evidence="9 11" id="KW-0472">Membrane</keyword>
<evidence type="ECO:0000259" key="15">
    <source>
        <dbReference type="PROSITE" id="PS50836"/>
    </source>
</evidence>
<dbReference type="CDD" id="cd09629">
    <property type="entry name" value="DOMON_CIL1_like"/>
    <property type="match status" value="1"/>
</dbReference>
<name>A0AAW2CYM9_9ROSI</name>
<evidence type="ECO:0000256" key="6">
    <source>
        <dbReference type="ARBA" id="ARBA00022729"/>
    </source>
</evidence>
<dbReference type="AlphaFoldDB" id="A0AAW2CYM9"/>
<evidence type="ECO:0000256" key="12">
    <source>
        <dbReference type="PIRSR" id="PIRSR037471-1"/>
    </source>
</evidence>
<keyword evidence="12" id="KW-0408">Iron</keyword>
<evidence type="ECO:0000256" key="8">
    <source>
        <dbReference type="ARBA" id="ARBA00022989"/>
    </source>
</evidence>
<dbReference type="Pfam" id="PF04526">
    <property type="entry name" value="DUF568"/>
    <property type="match status" value="1"/>
</dbReference>
<feature type="binding site" description="axial binding residue" evidence="12">
    <location>
        <position position="249"/>
    </location>
    <ligand>
        <name>heme b</name>
        <dbReference type="ChEBI" id="CHEBI:60344"/>
        <label>1</label>
    </ligand>
    <ligandPart>
        <name>Fe</name>
        <dbReference type="ChEBI" id="CHEBI:18248"/>
    </ligandPart>
</feature>
<dbReference type="GO" id="GO:0016020">
    <property type="term" value="C:membrane"/>
    <property type="evidence" value="ECO:0007669"/>
    <property type="project" value="UniProtKB-SubCell"/>
</dbReference>
<evidence type="ECO:0000256" key="14">
    <source>
        <dbReference type="SAM" id="SignalP"/>
    </source>
</evidence>
<dbReference type="PANTHER" id="PTHR23130:SF167">
    <property type="entry name" value="CYTOCHROME B561 AND DOMON DOMAIN-CONTAINING PROTEIN"/>
    <property type="match status" value="1"/>
</dbReference>
<comment type="caution">
    <text evidence="17">The sequence shown here is derived from an EMBL/GenBank/DDBJ whole genome shotgun (WGS) entry which is preliminary data.</text>
</comment>
<protein>
    <recommendedName>
        <fullName evidence="11">Cytochrome b561 and DOMON domain-containing protein</fullName>
    </recommendedName>
</protein>
<evidence type="ECO:0000256" key="1">
    <source>
        <dbReference type="ARBA" id="ARBA00004141"/>
    </source>
</evidence>
<evidence type="ECO:0000256" key="9">
    <source>
        <dbReference type="ARBA" id="ARBA00023136"/>
    </source>
</evidence>
<evidence type="ECO:0000256" key="3">
    <source>
        <dbReference type="ARBA" id="ARBA00022617"/>
    </source>
</evidence>
<keyword evidence="8 13" id="KW-1133">Transmembrane helix</keyword>
<feature type="domain" description="DOMON" evidence="15">
    <location>
        <begin position="46"/>
        <end position="165"/>
    </location>
</feature>
<dbReference type="InterPro" id="IPR017214">
    <property type="entry name" value="UCP037471"/>
</dbReference>
<feature type="binding site" description="axial binding residue" evidence="12">
    <location>
        <position position="317"/>
    </location>
    <ligand>
        <name>heme b</name>
        <dbReference type="ChEBI" id="CHEBI:60344"/>
        <label>1</label>
    </ligand>
    <ligandPart>
        <name>Fe</name>
        <dbReference type="ChEBI" id="CHEBI:18248"/>
    </ligandPart>
</feature>
<proteinExistence type="predicted"/>
<comment type="cofactor">
    <cofactor evidence="11">
        <name>heme b</name>
        <dbReference type="ChEBI" id="CHEBI:60344"/>
    </cofactor>
    <text evidence="11">Binds 2 heme b groups non-covalently.</text>
</comment>
<dbReference type="Gene3D" id="1.20.120.1770">
    <property type="match status" value="1"/>
</dbReference>
<keyword evidence="7 11" id="KW-0249">Electron transport</keyword>
<evidence type="ECO:0000256" key="10">
    <source>
        <dbReference type="ARBA" id="ARBA00053871"/>
    </source>
</evidence>
<keyword evidence="4 13" id="KW-0812">Transmembrane</keyword>
<keyword evidence="6 14" id="KW-0732">Signal</keyword>
<dbReference type="FunFam" id="1.20.120.1770:FF:000007">
    <property type="entry name" value="Cytochrome b561 and DOMON domain-containing protein"/>
    <property type="match status" value="1"/>
</dbReference>
<evidence type="ECO:0000256" key="4">
    <source>
        <dbReference type="ARBA" id="ARBA00022692"/>
    </source>
</evidence>
<evidence type="ECO:0000313" key="17">
    <source>
        <dbReference type="EMBL" id="KAL0001536.1"/>
    </source>
</evidence>
<feature type="signal peptide" evidence="14">
    <location>
        <begin position="1"/>
        <end position="23"/>
    </location>
</feature>
<comment type="function">
    <text evidence="10">May act as a catecholamine-responsive trans-membrane electron transporter.</text>
</comment>
<dbReference type="Proteomes" id="UP001459277">
    <property type="component" value="Unassembled WGS sequence"/>
</dbReference>
<dbReference type="Pfam" id="PF03188">
    <property type="entry name" value="Cytochrom_B561"/>
    <property type="match status" value="1"/>
</dbReference>